<evidence type="ECO:0000256" key="4">
    <source>
        <dbReference type="ARBA" id="ARBA00022679"/>
    </source>
</evidence>
<gene>
    <name evidence="8" type="ORF">UK23_45340</name>
</gene>
<dbReference type="SMART" id="SM01294">
    <property type="entry name" value="PKS_PP_betabranch"/>
    <property type="match status" value="1"/>
</dbReference>
<dbReference type="RefSeq" id="WP_045318045.1">
    <property type="nucleotide sequence ID" value="NZ_JYJG01000512.1"/>
</dbReference>
<dbReference type="PROSITE" id="PS00455">
    <property type="entry name" value="AMP_BINDING"/>
    <property type="match status" value="1"/>
</dbReference>
<dbReference type="PROSITE" id="PS00012">
    <property type="entry name" value="PHOSPHOPANTETHEINE"/>
    <property type="match status" value="1"/>
</dbReference>
<dbReference type="Gene3D" id="3.20.20.30">
    <property type="entry name" value="Luciferase-like domain"/>
    <property type="match status" value="1"/>
</dbReference>
<dbReference type="InterPro" id="IPR018201">
    <property type="entry name" value="Ketoacyl_synth_AS"/>
</dbReference>
<dbReference type="InterPro" id="IPR042099">
    <property type="entry name" value="ANL_N_sf"/>
</dbReference>
<dbReference type="SUPFAM" id="SSF56801">
    <property type="entry name" value="Acetyl-CoA synthetase-like"/>
    <property type="match status" value="1"/>
</dbReference>
<dbReference type="Gene3D" id="3.40.366.10">
    <property type="entry name" value="Malonyl-Coenzyme A Acyl Carrier Protein, domain 2"/>
    <property type="match status" value="1"/>
</dbReference>
<dbReference type="GO" id="GO:0004312">
    <property type="term" value="F:fatty acid synthase activity"/>
    <property type="evidence" value="ECO:0007669"/>
    <property type="project" value="TreeGrafter"/>
</dbReference>
<feature type="domain" description="Carrier" evidence="6">
    <location>
        <begin position="519"/>
        <end position="593"/>
    </location>
</feature>
<dbReference type="GO" id="GO:0004315">
    <property type="term" value="F:3-oxoacyl-[acyl-carrier-protein] synthase activity"/>
    <property type="evidence" value="ECO:0007669"/>
    <property type="project" value="InterPro"/>
</dbReference>
<dbReference type="InterPro" id="IPR014043">
    <property type="entry name" value="Acyl_transferase_dom"/>
</dbReference>
<feature type="region of interest" description="Disordered" evidence="5">
    <location>
        <begin position="1560"/>
        <end position="1586"/>
    </location>
</feature>
<feature type="compositionally biased region" description="Basic and acidic residues" evidence="5">
    <location>
        <begin position="1560"/>
        <end position="1573"/>
    </location>
</feature>
<sequence length="2131" mass="224117">MGYYRGAALELTDDDPRSVAAALLTAAERAPGRGVTAVDRAGVSTFVSYPELLDRARRILTGLRARGVGTGDPVVLAGLALPDFFAAFWACVLGGAVPAAIAEPPVPGSPAAARLAHTAELLRDPLVLSDVDSWLELPPSAEVAERADDDVVLLMLSSGSTGAPKAAELTQRALVRFAASSRRVLDLRQDEVTLNWLPLDHSGAFLLYHVLEVFAGVTNVHVATEHVLGDPARWPALVAEHRAQHTWAPTFALQLVADAPTGDWDLSGVRTVVCGGEQVLLPVVERFLDALAPCGLDRDVLMPVWGMAETTTAITFGGLTAHVLRKSSLGGELQAADDDVPSRERVTFVSVGTPAHEAEVQVVGDDGAVLGERRIGRLRIRSPRVSPGYVNGERLPADGWLDTGDLAFLADGEVVITGRAKDVIIVNGHNHFAHEIEAVATTVDGVAAGSVAACGVPDETTGSEAVAVFFVSGGDDERIAAEIRKAVHTRLRLMLAHVVPVAAQAFPRTPAGKVQRAALRDRLRTRSVADVVASVAGTPVDARTPFYDAGLSSVMIVRIAEALTRELGLQVAATTLFEHPTVAELSAHLAKGSSTGTAPPVQERPADTRIAIVGMAARLPGAASVGEFWANLRAGVDSTTTFPGGAMGVLDDVDCFDVEFFGTTGREAELTDPAHRLFLQCCYHALEDAGRAAPDPGVRIGVFAGTGMNLFARPGMRAGVDDGDPAAAAQATIGHQPDFLATRVAYRLGLTGPAIGVQTACSTSLVAVHLAVRALLDDEADLALAGAAAVHVPQRPVPGSVLSPSGRCRPFDAAADGTVGGNGVAAVVLKRLDRALADGDTVHAVILGSAVNNDGAGKAGFAAPGLQGQVDVVRAALRRAGVPGDSLSYVEAHGTGTALGDPVEFKALTRALDSPRRGFCTLGSVKANVGHLDSCAGLAGLIKTALMLRERELVPMLGFTTPNPALGLADSPFVVGTSLRPWRSGTTPRRAGVSALGVGGTNAHVVLEEPPARTTNPAAGPALVPLSAHDEQRLRAVVDSFREWASTSTADVADVALSTALGRPHLPRRAFAVGASTGELKPVSTTAEPLGDVVFAFSGQGGAHRGMAKSLYARFPVVRSVIDECDAALPGSADLLLTPGEWPPGAAQPALYAFEVALARQWEAFGVRPALVTGHSLGDYAALTVAGALTLTEGVRLVAARGEEMQRCAPGAMIACSASSAVAEEIAALSGTEIAAVNGAGDHVLAGTPDAVRHAGELLAASGVRHQLLRVDRAFHTSLLDPVLTSLRSLAAEVHWHPLAIPFVSGLDGAVHAAGWRPDADHLVRQARQPVRFDLVLSTVEGMDAVEMGPGAVLTALAGDRWHASQRIPGAEGLLTALGELYVRGADVRWQAVVSGGGRIPLPGTPLARTRFPVGPREPVAGRTTTVPVSGREADVQRVVAKVLGAASVPADVSFFDLGADSLALMSLSREIELALGTRVPVRVLSAEADTCRKVAGLLPPVPGVPEPVPDGPDPEAPDAVPAAEDASVREVVERQLRLGEQLVDLMERQLAVLTGNGRPEAEVEIPRPRAETAPEPVPASQSVPAPTVVPAAGRTVAPPAPTVVPAEPGTAVLAPPATNPTTSPPATPTRQCDFSLYFFGDYANDQATGKYRIITEAAEFGDRHGFHAVWLPERHFHSFGALFPNPSVLAAALASRTSRIRLHAGSVVLPLHHPVRVAEEWSVVDNLSGGRAGLCVASGWHADDFALAPQNFGAHRELMYEQLDTVRRLWRGEAVPARSGTGEAIEVSLHPRPVQEAPPMFVAVLGNPDSYRRAAEQNLGVVTNLMAQTVEELKANIARYRRIRAECGFAPEEGRVVVMVHTFLGADAEEARAEAFRPFCAYLRSSLALLDQVTNSLGFEVDLERTSEEDLEFVLGRAYERYCAGRALIGSEETAAGVVAGLLDAGADEIACFVDFGVPADRVLAALPALDRLRARFVTRQLTPSQRRIWVLEQMSPGRTTYHEPKVVRLDGPLDVPRLTDAVRAAVLNQESLRTVFRDDGGEPHRVVLSTMDIECPLLDFTGADEDDAIAALMATEGKEVFDLAEGPLLLVRLVRLAADRHLLFLVAHHIVFDSSSTSVLVREVAAHYR</sequence>
<evidence type="ECO:0000259" key="7">
    <source>
        <dbReference type="PROSITE" id="PS52004"/>
    </source>
</evidence>
<dbReference type="GO" id="GO:0016705">
    <property type="term" value="F:oxidoreductase activity, acting on paired donors, with incorporation or reduction of molecular oxygen"/>
    <property type="evidence" value="ECO:0007669"/>
    <property type="project" value="InterPro"/>
</dbReference>
<dbReference type="Pfam" id="PF00109">
    <property type="entry name" value="ketoacyl-synt"/>
    <property type="match status" value="1"/>
</dbReference>
<dbReference type="SUPFAM" id="SSF55048">
    <property type="entry name" value="Probable ACP-binding domain of malonyl-CoA ACP transacylase"/>
    <property type="match status" value="1"/>
</dbReference>
<keyword evidence="3" id="KW-0597">Phosphoprotein</keyword>
<dbReference type="InterPro" id="IPR000873">
    <property type="entry name" value="AMP-dep_synth/lig_dom"/>
</dbReference>
<dbReference type="SUPFAM" id="SSF47336">
    <property type="entry name" value="ACP-like"/>
    <property type="match status" value="2"/>
</dbReference>
<dbReference type="InterPro" id="IPR050091">
    <property type="entry name" value="PKS_NRPS_Biosynth_Enz"/>
</dbReference>
<dbReference type="GO" id="GO:0005737">
    <property type="term" value="C:cytoplasm"/>
    <property type="evidence" value="ECO:0007669"/>
    <property type="project" value="TreeGrafter"/>
</dbReference>
<dbReference type="Gene3D" id="3.40.50.12780">
    <property type="entry name" value="N-terminal domain of ligase-like"/>
    <property type="match status" value="1"/>
</dbReference>
<dbReference type="InterPro" id="IPR014031">
    <property type="entry name" value="Ketoacyl_synth_C"/>
</dbReference>
<dbReference type="InterPro" id="IPR016039">
    <property type="entry name" value="Thiolase-like"/>
</dbReference>
<feature type="domain" description="Carrier" evidence="6">
    <location>
        <begin position="1427"/>
        <end position="1503"/>
    </location>
</feature>
<dbReference type="InterPro" id="IPR009081">
    <property type="entry name" value="PP-bd_ACP"/>
</dbReference>
<dbReference type="PANTHER" id="PTHR43775:SF37">
    <property type="entry name" value="SI:DKEY-61P9.11"/>
    <property type="match status" value="1"/>
</dbReference>
<dbReference type="SUPFAM" id="SSF51679">
    <property type="entry name" value="Bacterial luciferase-like"/>
    <property type="match status" value="1"/>
</dbReference>
<organism evidence="8 9">
    <name type="scientific">Lentzea aerocolonigenes</name>
    <name type="common">Lechevalieria aerocolonigenes</name>
    <name type="synonym">Saccharothrix aerocolonigenes</name>
    <dbReference type="NCBI Taxonomy" id="68170"/>
    <lineage>
        <taxon>Bacteria</taxon>
        <taxon>Bacillati</taxon>
        <taxon>Actinomycetota</taxon>
        <taxon>Actinomycetes</taxon>
        <taxon>Pseudonocardiales</taxon>
        <taxon>Pseudonocardiaceae</taxon>
        <taxon>Lentzea</taxon>
    </lineage>
</organism>
<reference evidence="8 9" key="1">
    <citation type="submission" date="2015-02" db="EMBL/GenBank/DDBJ databases">
        <authorList>
            <person name="Ju K.-S."/>
            <person name="Doroghazi J.R."/>
            <person name="Metcalf W."/>
        </authorList>
    </citation>
    <scope>NUCLEOTIDE SEQUENCE [LARGE SCALE GENOMIC DNA]</scope>
    <source>
        <strain evidence="8 9">NRRL B-16140</strain>
    </source>
</reference>
<dbReference type="Proteomes" id="UP000033393">
    <property type="component" value="Unassembled WGS sequence"/>
</dbReference>
<dbReference type="PROSITE" id="PS00606">
    <property type="entry name" value="KS3_1"/>
    <property type="match status" value="1"/>
</dbReference>
<dbReference type="InterPro" id="IPR011251">
    <property type="entry name" value="Luciferase-like_dom"/>
</dbReference>
<dbReference type="GO" id="GO:0005886">
    <property type="term" value="C:plasma membrane"/>
    <property type="evidence" value="ECO:0007669"/>
    <property type="project" value="TreeGrafter"/>
</dbReference>
<evidence type="ECO:0000256" key="5">
    <source>
        <dbReference type="SAM" id="MobiDB-lite"/>
    </source>
</evidence>
<dbReference type="SMART" id="SM00827">
    <property type="entry name" value="PKS_AT"/>
    <property type="match status" value="1"/>
</dbReference>
<dbReference type="Pfam" id="PF00668">
    <property type="entry name" value="Condensation"/>
    <property type="match status" value="1"/>
</dbReference>
<dbReference type="InterPro" id="IPR045851">
    <property type="entry name" value="AMP-bd_C_sf"/>
</dbReference>
<dbReference type="OrthoDB" id="5478077at2"/>
<protein>
    <submittedName>
        <fullName evidence="8">Amino acid adenylation protein</fullName>
    </submittedName>
</protein>
<dbReference type="InterPro" id="IPR014030">
    <property type="entry name" value="Ketoacyl_synth_N"/>
</dbReference>
<dbReference type="GO" id="GO:0031177">
    <property type="term" value="F:phosphopantetheine binding"/>
    <property type="evidence" value="ECO:0007669"/>
    <property type="project" value="InterPro"/>
</dbReference>
<dbReference type="Pfam" id="PF00296">
    <property type="entry name" value="Bac_luciferase"/>
    <property type="match status" value="1"/>
</dbReference>
<dbReference type="Gene3D" id="3.30.70.3290">
    <property type="match status" value="1"/>
</dbReference>
<dbReference type="SUPFAM" id="SSF53901">
    <property type="entry name" value="Thiolase-like"/>
    <property type="match status" value="1"/>
</dbReference>
<evidence type="ECO:0000259" key="6">
    <source>
        <dbReference type="PROSITE" id="PS50075"/>
    </source>
</evidence>
<dbReference type="InterPro" id="IPR006162">
    <property type="entry name" value="Ppantetheine_attach_site"/>
</dbReference>
<dbReference type="Gene3D" id="3.30.300.30">
    <property type="match status" value="1"/>
</dbReference>
<dbReference type="PANTHER" id="PTHR43775">
    <property type="entry name" value="FATTY ACID SYNTHASE"/>
    <property type="match status" value="1"/>
</dbReference>
<dbReference type="InterPro" id="IPR036736">
    <property type="entry name" value="ACP-like_sf"/>
</dbReference>
<evidence type="ECO:0000256" key="3">
    <source>
        <dbReference type="ARBA" id="ARBA00022553"/>
    </source>
</evidence>
<dbReference type="Pfam" id="PF00550">
    <property type="entry name" value="PP-binding"/>
    <property type="match status" value="2"/>
</dbReference>
<dbReference type="CDD" id="cd00833">
    <property type="entry name" value="PKS"/>
    <property type="match status" value="1"/>
</dbReference>
<dbReference type="InterPro" id="IPR020845">
    <property type="entry name" value="AMP-binding_CS"/>
</dbReference>
<dbReference type="InterPro" id="IPR001242">
    <property type="entry name" value="Condensation_dom"/>
</dbReference>
<dbReference type="GO" id="GO:0071770">
    <property type="term" value="P:DIM/DIP cell wall layer assembly"/>
    <property type="evidence" value="ECO:0007669"/>
    <property type="project" value="TreeGrafter"/>
</dbReference>
<feature type="region of interest" description="Disordered" evidence="5">
    <location>
        <begin position="1503"/>
        <end position="1527"/>
    </location>
</feature>
<dbReference type="InterPro" id="IPR024011">
    <property type="entry name" value="Biosynth_lucif-like_mOase_dom"/>
</dbReference>
<evidence type="ECO:0000313" key="9">
    <source>
        <dbReference type="Proteomes" id="UP000033393"/>
    </source>
</evidence>
<feature type="non-terminal residue" evidence="8">
    <location>
        <position position="2131"/>
    </location>
</feature>
<evidence type="ECO:0000256" key="1">
    <source>
        <dbReference type="ARBA" id="ARBA00001957"/>
    </source>
</evidence>
<dbReference type="Pfam" id="PF00501">
    <property type="entry name" value="AMP-binding"/>
    <property type="match status" value="1"/>
</dbReference>
<dbReference type="InterPro" id="IPR016035">
    <property type="entry name" value="Acyl_Trfase/lysoPLipase"/>
</dbReference>
<dbReference type="Gene3D" id="1.10.1200.10">
    <property type="entry name" value="ACP-like"/>
    <property type="match status" value="2"/>
</dbReference>
<name>A0A0F0GBD9_LENAE</name>
<dbReference type="InterPro" id="IPR036661">
    <property type="entry name" value="Luciferase-like_sf"/>
</dbReference>
<dbReference type="EMBL" id="JYJG01000512">
    <property type="protein sequence ID" value="KJK33640.1"/>
    <property type="molecule type" value="Genomic_DNA"/>
</dbReference>
<dbReference type="InterPro" id="IPR001227">
    <property type="entry name" value="Ac_transferase_dom_sf"/>
</dbReference>
<evidence type="ECO:0000256" key="2">
    <source>
        <dbReference type="ARBA" id="ARBA00022450"/>
    </source>
</evidence>
<comment type="cofactor">
    <cofactor evidence="1">
        <name>pantetheine 4'-phosphate</name>
        <dbReference type="ChEBI" id="CHEBI:47942"/>
    </cofactor>
</comment>
<keyword evidence="2" id="KW-0596">Phosphopantetheine</keyword>
<dbReference type="InterPro" id="IPR016036">
    <property type="entry name" value="Malonyl_transacylase_ACP-bd"/>
</dbReference>
<dbReference type="InterPro" id="IPR023213">
    <property type="entry name" value="CAT-like_dom_sf"/>
</dbReference>
<dbReference type="PROSITE" id="PS50075">
    <property type="entry name" value="CARRIER"/>
    <property type="match status" value="2"/>
</dbReference>
<dbReference type="SUPFAM" id="SSF52151">
    <property type="entry name" value="FabD/lysophospholipase-like"/>
    <property type="match status" value="1"/>
</dbReference>
<dbReference type="Pfam" id="PF16197">
    <property type="entry name" value="KAsynt_C_assoc"/>
    <property type="match status" value="1"/>
</dbReference>
<keyword evidence="9" id="KW-1185">Reference proteome</keyword>
<proteinExistence type="predicted"/>
<accession>A0A0F0GBD9</accession>
<dbReference type="GO" id="GO:0006633">
    <property type="term" value="P:fatty acid biosynthetic process"/>
    <property type="evidence" value="ECO:0007669"/>
    <property type="project" value="InterPro"/>
</dbReference>
<dbReference type="InterPro" id="IPR020841">
    <property type="entry name" value="PKS_Beta-ketoAc_synthase_dom"/>
</dbReference>
<feature type="domain" description="Ketosynthase family 3 (KS3)" evidence="7">
    <location>
        <begin position="607"/>
        <end position="1009"/>
    </location>
</feature>
<dbReference type="SMART" id="SM00825">
    <property type="entry name" value="PKS_KS"/>
    <property type="match status" value="1"/>
</dbReference>
<dbReference type="Pfam" id="PF02801">
    <property type="entry name" value="Ketoacyl-synt_C"/>
    <property type="match status" value="1"/>
</dbReference>
<feature type="compositionally biased region" description="Pro residues" evidence="5">
    <location>
        <begin position="1503"/>
        <end position="1512"/>
    </location>
</feature>
<dbReference type="PROSITE" id="PS52004">
    <property type="entry name" value="KS3_2"/>
    <property type="match status" value="1"/>
</dbReference>
<dbReference type="InterPro" id="IPR032821">
    <property type="entry name" value="PKS_assoc"/>
</dbReference>
<dbReference type="Gene3D" id="3.40.47.10">
    <property type="match status" value="1"/>
</dbReference>
<dbReference type="SMART" id="SM00823">
    <property type="entry name" value="PKS_PP"/>
    <property type="match status" value="2"/>
</dbReference>
<evidence type="ECO:0000313" key="8">
    <source>
        <dbReference type="EMBL" id="KJK33640.1"/>
    </source>
</evidence>
<dbReference type="SUPFAM" id="SSF52777">
    <property type="entry name" value="CoA-dependent acyltransferases"/>
    <property type="match status" value="1"/>
</dbReference>
<dbReference type="Pfam" id="PF00698">
    <property type="entry name" value="Acyl_transf_1"/>
    <property type="match status" value="1"/>
</dbReference>
<dbReference type="NCBIfam" id="TIGR04020">
    <property type="entry name" value="seco_metab_LLM"/>
    <property type="match status" value="1"/>
</dbReference>
<dbReference type="InterPro" id="IPR020806">
    <property type="entry name" value="PKS_PP-bd"/>
</dbReference>
<dbReference type="Gene3D" id="3.30.559.10">
    <property type="entry name" value="Chloramphenicol acetyltransferase-like domain"/>
    <property type="match status" value="1"/>
</dbReference>
<keyword evidence="4" id="KW-0808">Transferase</keyword>
<comment type="caution">
    <text evidence="8">The sequence shown here is derived from an EMBL/GenBank/DDBJ whole genome shotgun (WGS) entry which is preliminary data.</text>
</comment>